<name>A0A5B7CTW3_PORTR</name>
<comment type="caution">
    <text evidence="1">The sequence shown here is derived from an EMBL/GenBank/DDBJ whole genome shotgun (WGS) entry which is preliminary data.</text>
</comment>
<proteinExistence type="predicted"/>
<gene>
    <name evidence="1" type="ORF">E2C01_006015</name>
</gene>
<sequence length="121" mass="12953">MHTALLQTLPHCGGCHTDMTCTQPCCRPCLNVVGATLTFTLPCCRPCLAVVGATLTCTQPCSRPCLNVVGATLTFTLPCCRPCLTVWKWCTLHPAHCACDTVAHQGLCQPLLSSKPVQKVK</sequence>
<evidence type="ECO:0000313" key="1">
    <source>
        <dbReference type="EMBL" id="MPC13287.1"/>
    </source>
</evidence>
<evidence type="ECO:0000313" key="2">
    <source>
        <dbReference type="Proteomes" id="UP000324222"/>
    </source>
</evidence>
<dbReference type="EMBL" id="VSRR010000271">
    <property type="protein sequence ID" value="MPC13287.1"/>
    <property type="molecule type" value="Genomic_DNA"/>
</dbReference>
<protein>
    <submittedName>
        <fullName evidence="1">Uncharacterized protein</fullName>
    </submittedName>
</protein>
<dbReference type="Proteomes" id="UP000324222">
    <property type="component" value="Unassembled WGS sequence"/>
</dbReference>
<reference evidence="1 2" key="1">
    <citation type="submission" date="2019-05" db="EMBL/GenBank/DDBJ databases">
        <title>Another draft genome of Portunus trituberculatus and its Hox gene families provides insights of decapod evolution.</title>
        <authorList>
            <person name="Jeong J.-H."/>
            <person name="Song I."/>
            <person name="Kim S."/>
            <person name="Choi T."/>
            <person name="Kim D."/>
            <person name="Ryu S."/>
            <person name="Kim W."/>
        </authorList>
    </citation>
    <scope>NUCLEOTIDE SEQUENCE [LARGE SCALE GENOMIC DNA]</scope>
    <source>
        <tissue evidence="1">Muscle</tissue>
    </source>
</reference>
<organism evidence="1 2">
    <name type="scientific">Portunus trituberculatus</name>
    <name type="common">Swimming crab</name>
    <name type="synonym">Neptunus trituberculatus</name>
    <dbReference type="NCBI Taxonomy" id="210409"/>
    <lineage>
        <taxon>Eukaryota</taxon>
        <taxon>Metazoa</taxon>
        <taxon>Ecdysozoa</taxon>
        <taxon>Arthropoda</taxon>
        <taxon>Crustacea</taxon>
        <taxon>Multicrustacea</taxon>
        <taxon>Malacostraca</taxon>
        <taxon>Eumalacostraca</taxon>
        <taxon>Eucarida</taxon>
        <taxon>Decapoda</taxon>
        <taxon>Pleocyemata</taxon>
        <taxon>Brachyura</taxon>
        <taxon>Eubrachyura</taxon>
        <taxon>Portunoidea</taxon>
        <taxon>Portunidae</taxon>
        <taxon>Portuninae</taxon>
        <taxon>Portunus</taxon>
    </lineage>
</organism>
<keyword evidence="2" id="KW-1185">Reference proteome</keyword>
<accession>A0A5B7CTW3</accession>
<dbReference type="AlphaFoldDB" id="A0A5B7CTW3"/>